<dbReference type="Pfam" id="PF23783">
    <property type="entry name" value="Zn_ribbon_TiaS"/>
    <property type="match status" value="1"/>
</dbReference>
<dbReference type="InterPro" id="IPR055394">
    <property type="entry name" value="Zn_ribbon_TiaS"/>
</dbReference>
<keyword evidence="4 6" id="KW-0547">Nucleotide-binding</keyword>
<dbReference type="Gene3D" id="2.40.50.1010">
    <property type="match status" value="1"/>
</dbReference>
<dbReference type="EC" id="6.3.4.22" evidence="6"/>
<protein>
    <recommendedName>
        <fullName evidence="6">tRNA(Ile2) 2-agmatinylcytidine synthetase TiaS</fullName>
        <shortName evidence="6">tRNA(Ile2)-agm2C synthetase</shortName>
        <ecNumber evidence="6">6.3.4.22</ecNumber>
    </recommendedName>
    <alternativeName>
        <fullName evidence="6">tRNA(Ile2) agmatidine synthetase</fullName>
    </alternativeName>
</protein>
<dbReference type="PANTHER" id="PTHR40705:SF1">
    <property type="entry name" value="TRNA(ILE2) 2-AGMATINYLCYTIDINE SYNTHETASE TIAS"/>
    <property type="match status" value="1"/>
</dbReference>
<evidence type="ECO:0000256" key="4">
    <source>
        <dbReference type="ARBA" id="ARBA00022741"/>
    </source>
</evidence>
<evidence type="ECO:0000256" key="6">
    <source>
        <dbReference type="HAMAP-Rule" id="MF_01892"/>
    </source>
</evidence>
<feature type="domain" description="TiaS-like TCKD" evidence="8">
    <location>
        <begin position="17"/>
        <end position="76"/>
    </location>
</feature>
<dbReference type="Gene3D" id="3.30.70.2200">
    <property type="match status" value="1"/>
</dbReference>
<dbReference type="Pfam" id="PF08489">
    <property type="entry name" value="TiaS_FLD"/>
    <property type="match status" value="1"/>
</dbReference>
<reference evidence="10" key="1">
    <citation type="submission" date="2021-02" db="EMBL/GenBank/DDBJ databases">
        <authorList>
            <person name="Han P."/>
        </authorList>
    </citation>
    <scope>NUCLEOTIDE SEQUENCE</scope>
    <source>
        <strain evidence="10">Candidatus Nitrosotenuis uzonensis 5A</strain>
    </source>
</reference>
<evidence type="ECO:0000259" key="7">
    <source>
        <dbReference type="Pfam" id="PF08489"/>
    </source>
</evidence>
<comment type="function">
    <text evidence="6">ATP-dependent agmatine transferase that catalyzes the formation of 2-agmatinylcytidine (agm2C) at the wobble position (C34) of tRNA(Ile2), converting the codon specificity from AUG to AUA.</text>
</comment>
<dbReference type="InterPro" id="IPR053870">
    <property type="entry name" value="TiaS-like_TCKD"/>
</dbReference>
<evidence type="ECO:0000256" key="3">
    <source>
        <dbReference type="ARBA" id="ARBA00022694"/>
    </source>
</evidence>
<dbReference type="Gene3D" id="3.90.600.20">
    <property type="match status" value="1"/>
</dbReference>
<keyword evidence="3 6" id="KW-0819">tRNA processing</keyword>
<dbReference type="EMBL" id="CAJNAQ010000005">
    <property type="protein sequence ID" value="CAE6493214.1"/>
    <property type="molecule type" value="Genomic_DNA"/>
</dbReference>
<dbReference type="PANTHER" id="PTHR40705">
    <property type="entry name" value="TRNA(ILE2) 2-AGMATINYLCYTIDINE SYNTHETASE TIAS"/>
    <property type="match status" value="1"/>
</dbReference>
<dbReference type="GO" id="GO:0005524">
    <property type="term" value="F:ATP binding"/>
    <property type="evidence" value="ECO:0007669"/>
    <property type="project" value="UniProtKB-KW"/>
</dbReference>
<name>A0A812F0R2_9ARCH</name>
<proteinExistence type="inferred from homology"/>
<feature type="domain" description="TiaS FLD" evidence="7">
    <location>
        <begin position="151"/>
        <end position="262"/>
    </location>
</feature>
<feature type="domain" description="TiaS C-terminal zinc ribbon" evidence="9">
    <location>
        <begin position="365"/>
        <end position="405"/>
    </location>
</feature>
<comment type="similarity">
    <text evidence="6">Belongs to the TiaS family.</text>
</comment>
<dbReference type="GO" id="GO:0005737">
    <property type="term" value="C:cytoplasm"/>
    <property type="evidence" value="ECO:0007669"/>
    <property type="project" value="UniProtKB-SubCell"/>
</dbReference>
<evidence type="ECO:0000313" key="11">
    <source>
        <dbReference type="Proteomes" id="UP000655759"/>
    </source>
</evidence>
<dbReference type="InterPro" id="IPR024913">
    <property type="entry name" value="tRNA_Ile2__agm2C_synt"/>
</dbReference>
<dbReference type="AlphaFoldDB" id="A0A812F0R2"/>
<comment type="caution">
    <text evidence="10">The sequence shown here is derived from an EMBL/GenBank/DDBJ whole genome shotgun (WGS) entry which is preliminary data.</text>
</comment>
<evidence type="ECO:0000259" key="9">
    <source>
        <dbReference type="Pfam" id="PF23783"/>
    </source>
</evidence>
<keyword evidence="1 6" id="KW-0963">Cytoplasm</keyword>
<keyword evidence="2 6" id="KW-0436">Ligase</keyword>
<dbReference type="HAMAP" id="MF_01892">
    <property type="entry name" value="tRNA_Ile2_agm2C_synt"/>
    <property type="match status" value="1"/>
</dbReference>
<comment type="subcellular location">
    <subcellularLocation>
        <location evidence="6">Cytoplasm</location>
    </subcellularLocation>
</comment>
<dbReference type="Proteomes" id="UP000655759">
    <property type="component" value="Unassembled WGS sequence"/>
</dbReference>
<dbReference type="Pfam" id="PF22641">
    <property type="entry name" value="TiaS_TCKD"/>
    <property type="match status" value="1"/>
</dbReference>
<dbReference type="GO" id="GO:0002101">
    <property type="term" value="P:tRNA wobble cytosine modification"/>
    <property type="evidence" value="ECO:0007669"/>
    <property type="project" value="UniProtKB-UniRule"/>
</dbReference>
<evidence type="ECO:0000256" key="2">
    <source>
        <dbReference type="ARBA" id="ARBA00022598"/>
    </source>
</evidence>
<evidence type="ECO:0000256" key="1">
    <source>
        <dbReference type="ARBA" id="ARBA00022490"/>
    </source>
</evidence>
<dbReference type="InterPro" id="IPR013696">
    <property type="entry name" value="TiaS_FLD"/>
</dbReference>
<evidence type="ECO:0000256" key="5">
    <source>
        <dbReference type="ARBA" id="ARBA00022840"/>
    </source>
</evidence>
<accession>A0A812F0R2</accession>
<keyword evidence="5 6" id="KW-0067">ATP-binding</keyword>
<evidence type="ECO:0000259" key="8">
    <source>
        <dbReference type="Pfam" id="PF22641"/>
    </source>
</evidence>
<dbReference type="CDD" id="cd04482">
    <property type="entry name" value="RPA2_OBF_like"/>
    <property type="match status" value="1"/>
</dbReference>
<dbReference type="GO" id="GO:0016879">
    <property type="term" value="F:ligase activity, forming carbon-nitrogen bonds"/>
    <property type="evidence" value="ECO:0007669"/>
    <property type="project" value="UniProtKB-UniRule"/>
</dbReference>
<evidence type="ECO:0000313" key="10">
    <source>
        <dbReference type="EMBL" id="CAE6493214.1"/>
    </source>
</evidence>
<comment type="catalytic activity">
    <reaction evidence="6">
        <text>cytidine(34) in tRNA(Ile2) + agmatine + ATP + H2O = 2-agmatinylcytidine(34) in tRNA(Ile2) + AMP + 2 phosphate + 2 H(+)</text>
        <dbReference type="Rhea" id="RHEA:43608"/>
        <dbReference type="Rhea" id="RHEA-COMP:10625"/>
        <dbReference type="Rhea" id="RHEA-COMP:10626"/>
        <dbReference type="ChEBI" id="CHEBI:15377"/>
        <dbReference type="ChEBI" id="CHEBI:15378"/>
        <dbReference type="ChEBI" id="CHEBI:30616"/>
        <dbReference type="ChEBI" id="CHEBI:43474"/>
        <dbReference type="ChEBI" id="CHEBI:58145"/>
        <dbReference type="ChEBI" id="CHEBI:82748"/>
        <dbReference type="ChEBI" id="CHEBI:83545"/>
        <dbReference type="ChEBI" id="CHEBI:456215"/>
        <dbReference type="EC" id="6.3.4.22"/>
    </reaction>
</comment>
<sequence length="448" mass="51070">MSCMLLPIVHKETVLSIGFDDTDSPKGMCTTYLAYRLIESLRKENVKFVDYPRLVRFNPNIPWKTRGNGAVSFTVKTSRPQRIKAKVIRFVSKFSDLKNGANPGVVFYESEKVPDDFTQFSRDALWSLVSRKRAREFIRKNGLESFHIGNGQGLVGALGAIGYRFEDHTYELLSYRKRKKFGTKRQVDPTSVKRMQERFDKTFNSYDTKKEKVLLAPRGPDPVLYGVRGEDVRTLIDASKMIRSEDPAGYLVFKSNQGTGDHLQNELDVLALKPYSSGRITGVISKEPKMHKGGHVMFCITKDCVEINCAVYRPTGITRNAMELVVGDRIQVGGGIRRASKTHPRTLNVEFFKVLKLQKKQILVNPTCEKCDKKMKSKGRGQGFECARCGCKRTSKSVQYVKRNIRKGLYIPQSSAHRHLTRPQKRIGIVNTDSNFSERVRWFSSYKN</sequence>
<organism evidence="10 11">
    <name type="scientific">Candidatus Nitrosotenuis uzonensis</name>
    <dbReference type="NCBI Taxonomy" id="1407055"/>
    <lineage>
        <taxon>Archaea</taxon>
        <taxon>Nitrososphaerota</taxon>
        <taxon>Candidatus Nitrosotenuis</taxon>
    </lineage>
</organism>
<gene>
    <name evidence="6 10" type="primary">tiaS</name>
    <name evidence="10" type="ORF">NUZ5A_50132</name>
</gene>